<dbReference type="Proteomes" id="UP001358324">
    <property type="component" value="Unassembled WGS sequence"/>
</dbReference>
<feature type="compositionally biased region" description="Polar residues" evidence="1">
    <location>
        <begin position="56"/>
        <end position="79"/>
    </location>
</feature>
<feature type="compositionally biased region" description="Low complexity" evidence="1">
    <location>
        <begin position="32"/>
        <end position="55"/>
    </location>
</feature>
<proteinExistence type="predicted"/>
<reference evidence="2 3" key="1">
    <citation type="submission" date="2024-01" db="EMBL/GenBank/DDBJ databases">
        <title>Novel species of the genus Luteimonas isolated from rivers.</title>
        <authorList>
            <person name="Lu H."/>
        </authorList>
    </citation>
    <scope>NUCLEOTIDE SEQUENCE [LARGE SCALE GENOMIC DNA]</scope>
    <source>
        <strain evidence="2 3">SMYT11W</strain>
    </source>
</reference>
<accession>A0ABU7WBU1</accession>
<sequence>MWIAIAVMGAIGAGVAWNEVRRGYDAARASHTSPVAAPSSPPAGSSASTGASPPTLNSQPPVTGVDQSRTVSAEQGASPTNTKRLLARALVLDHLRNPATAEFRHERVLQNGEIVCMEVNSKDGFGGDVGYTQAVVISRPGVAPIVWVDDTRQHVARAACETA</sequence>
<feature type="region of interest" description="Disordered" evidence="1">
    <location>
        <begin position="32"/>
        <end position="79"/>
    </location>
</feature>
<evidence type="ECO:0000313" key="2">
    <source>
        <dbReference type="EMBL" id="MEF3081434.1"/>
    </source>
</evidence>
<protein>
    <submittedName>
        <fullName evidence="2">Uncharacterized protein</fullName>
    </submittedName>
</protein>
<evidence type="ECO:0000256" key="1">
    <source>
        <dbReference type="SAM" id="MobiDB-lite"/>
    </source>
</evidence>
<organism evidence="2 3">
    <name type="scientific">Luteimonas flava</name>
    <dbReference type="NCBI Taxonomy" id="3115822"/>
    <lineage>
        <taxon>Bacteria</taxon>
        <taxon>Pseudomonadati</taxon>
        <taxon>Pseudomonadota</taxon>
        <taxon>Gammaproteobacteria</taxon>
        <taxon>Lysobacterales</taxon>
        <taxon>Lysobacteraceae</taxon>
        <taxon>Luteimonas</taxon>
    </lineage>
</organism>
<name>A0ABU7WBU1_9GAMM</name>
<evidence type="ECO:0000313" key="3">
    <source>
        <dbReference type="Proteomes" id="UP001358324"/>
    </source>
</evidence>
<gene>
    <name evidence="2" type="ORF">V3391_04315</name>
</gene>
<comment type="caution">
    <text evidence="2">The sequence shown here is derived from an EMBL/GenBank/DDBJ whole genome shotgun (WGS) entry which is preliminary data.</text>
</comment>
<dbReference type="EMBL" id="JAZHBM010000001">
    <property type="protein sequence ID" value="MEF3081434.1"/>
    <property type="molecule type" value="Genomic_DNA"/>
</dbReference>
<keyword evidence="3" id="KW-1185">Reference proteome</keyword>